<dbReference type="InterPro" id="IPR013518">
    <property type="entry name" value="K_chnl_inward-rec_Kir_cyto"/>
</dbReference>
<dbReference type="SUPFAM" id="SSF81324">
    <property type="entry name" value="Voltage-gated potassium channels"/>
    <property type="match status" value="1"/>
</dbReference>
<dbReference type="GO" id="GO:1990573">
    <property type="term" value="P:potassium ion import across plasma membrane"/>
    <property type="evidence" value="ECO:0007669"/>
    <property type="project" value="TreeGrafter"/>
</dbReference>
<dbReference type="PRINTS" id="PR01320">
    <property type="entry name" value="KIRCHANNEL"/>
</dbReference>
<keyword evidence="2 11" id="KW-0813">Transport</keyword>
<dbReference type="WBParaSite" id="PSAMB.scaffold5661size11166.g27057.t1">
    <property type="protein sequence ID" value="PSAMB.scaffold5661size11166.g27057.t1"/>
    <property type="gene ID" value="PSAMB.scaffold5661size11166.g27057"/>
</dbReference>
<dbReference type="InterPro" id="IPR040445">
    <property type="entry name" value="Kir_TM"/>
</dbReference>
<dbReference type="Gene3D" id="2.60.40.1400">
    <property type="entry name" value="G protein-activated inward rectifier potassium channel 1"/>
    <property type="match status" value="1"/>
</dbReference>
<keyword evidence="6 11" id="KW-0630">Potassium</keyword>
<feature type="transmembrane region" description="Helical" evidence="12">
    <location>
        <begin position="78"/>
        <end position="103"/>
    </location>
</feature>
<feature type="domain" description="Inward rectifier potassium channel C-terminal" evidence="14">
    <location>
        <begin position="218"/>
        <end position="368"/>
    </location>
</feature>
<dbReference type="AlphaFoldDB" id="A0A914X1S1"/>
<evidence type="ECO:0000259" key="14">
    <source>
        <dbReference type="Pfam" id="PF17655"/>
    </source>
</evidence>
<dbReference type="GO" id="GO:0034702">
    <property type="term" value="C:monoatomic ion channel complex"/>
    <property type="evidence" value="ECO:0007669"/>
    <property type="project" value="UniProtKB-KW"/>
</dbReference>
<dbReference type="GO" id="GO:0005242">
    <property type="term" value="F:inward rectifier potassium channel activity"/>
    <property type="evidence" value="ECO:0007669"/>
    <property type="project" value="InterPro"/>
</dbReference>
<keyword evidence="9 12" id="KW-0472">Membrane</keyword>
<dbReference type="Pfam" id="PF17655">
    <property type="entry name" value="IRK_C"/>
    <property type="match status" value="1"/>
</dbReference>
<dbReference type="SUPFAM" id="SSF81296">
    <property type="entry name" value="E set domains"/>
    <property type="match status" value="1"/>
</dbReference>
<comment type="subcellular location">
    <subcellularLocation>
        <location evidence="1 11">Membrane</location>
        <topology evidence="1 11">Multi-pass membrane protein</topology>
    </subcellularLocation>
</comment>
<evidence type="ECO:0000313" key="16">
    <source>
        <dbReference type="WBParaSite" id="PSAMB.scaffold5661size11166.g27057.t1"/>
    </source>
</evidence>
<keyword evidence="8 11" id="KW-0406">Ion transport</keyword>
<organism evidence="15 16">
    <name type="scientific">Plectus sambesii</name>
    <dbReference type="NCBI Taxonomy" id="2011161"/>
    <lineage>
        <taxon>Eukaryota</taxon>
        <taxon>Metazoa</taxon>
        <taxon>Ecdysozoa</taxon>
        <taxon>Nematoda</taxon>
        <taxon>Chromadorea</taxon>
        <taxon>Plectida</taxon>
        <taxon>Plectina</taxon>
        <taxon>Plectoidea</taxon>
        <taxon>Plectidae</taxon>
        <taxon>Plectus</taxon>
    </lineage>
</organism>
<evidence type="ECO:0000313" key="15">
    <source>
        <dbReference type="Proteomes" id="UP000887566"/>
    </source>
</evidence>
<dbReference type="InterPro" id="IPR041647">
    <property type="entry name" value="IRK_C"/>
</dbReference>
<proteinExistence type="inferred from homology"/>
<keyword evidence="3 11" id="KW-0633">Potassium transport</keyword>
<dbReference type="InterPro" id="IPR016449">
    <property type="entry name" value="K_chnl_inward-rec_Kir"/>
</dbReference>
<evidence type="ECO:0000256" key="10">
    <source>
        <dbReference type="ARBA" id="ARBA00023303"/>
    </source>
</evidence>
<dbReference type="InterPro" id="IPR014756">
    <property type="entry name" value="Ig_E-set"/>
</dbReference>
<reference evidence="16" key="1">
    <citation type="submission" date="2022-11" db="UniProtKB">
        <authorList>
            <consortium name="WormBaseParasite"/>
        </authorList>
    </citation>
    <scope>IDENTIFICATION</scope>
</reference>
<evidence type="ECO:0000256" key="2">
    <source>
        <dbReference type="ARBA" id="ARBA00022448"/>
    </source>
</evidence>
<dbReference type="Gene3D" id="1.10.287.70">
    <property type="match status" value="1"/>
</dbReference>
<name>A0A914X1S1_9BILA</name>
<evidence type="ECO:0000256" key="7">
    <source>
        <dbReference type="ARBA" id="ARBA00022989"/>
    </source>
</evidence>
<dbReference type="PANTHER" id="PTHR11767">
    <property type="entry name" value="INWARD RECTIFIER POTASSIUM CHANNEL"/>
    <property type="match status" value="1"/>
</dbReference>
<dbReference type="Proteomes" id="UP000887566">
    <property type="component" value="Unplaced"/>
</dbReference>
<evidence type="ECO:0000256" key="5">
    <source>
        <dbReference type="ARBA" id="ARBA00022882"/>
    </source>
</evidence>
<evidence type="ECO:0000256" key="12">
    <source>
        <dbReference type="SAM" id="Phobius"/>
    </source>
</evidence>
<evidence type="ECO:0000256" key="1">
    <source>
        <dbReference type="ARBA" id="ARBA00004141"/>
    </source>
</evidence>
<feature type="transmembrane region" description="Helical" evidence="12">
    <location>
        <begin position="154"/>
        <end position="181"/>
    </location>
</feature>
<evidence type="ECO:0000256" key="11">
    <source>
        <dbReference type="RuleBase" id="RU003822"/>
    </source>
</evidence>
<keyword evidence="7 12" id="KW-1133">Transmembrane helix</keyword>
<protein>
    <submittedName>
        <fullName evidence="16">Uncharacterized protein</fullName>
    </submittedName>
</protein>
<evidence type="ECO:0000256" key="3">
    <source>
        <dbReference type="ARBA" id="ARBA00022538"/>
    </source>
</evidence>
<keyword evidence="5 11" id="KW-0851">Voltage-gated channel</keyword>
<evidence type="ECO:0000256" key="8">
    <source>
        <dbReference type="ARBA" id="ARBA00023065"/>
    </source>
</evidence>
<sequence length="389" mass="44644">MESAPPPWSTAVPKSDVPCAASFDSLDSMVSKLKKGSRPRLVSKNGTCLLKQIDRPQRHIAQIRNWFHLLIENTWRRILMLFASSFLISWVVFACIYSLIAFISGDFHDHHFEGEHEYCIQNVHNFITAFLFSVESQHTIGYGYRYITSACPPAYITLFVQLIVGVLIQTLIGGVVLAKLLRPKKRLREIRYSLMGVIAPLSSAFPEDYGGEKPDHRNALMFRIADICDKLHLCEPHVRLYMARTRINKHGQKELIGMRDMDVGYDNGRDRLLLIWPVIVVHMINEKSPLFGMTRETLAAADFELIMTVEGIVEATGMTFQARTSYLPDEIQWGYRFAPIVRLNEQNSRFQVQYSLFDYTIPVDMEQFLQVETINENDDDDRPNPSGLH</sequence>
<dbReference type="GO" id="GO:0005886">
    <property type="term" value="C:plasma membrane"/>
    <property type="evidence" value="ECO:0007669"/>
    <property type="project" value="TreeGrafter"/>
</dbReference>
<comment type="similarity">
    <text evidence="11">Belongs to the inward rectifier-type potassium channel (TC 1.A.2.1) family.</text>
</comment>
<feature type="domain" description="Potassium channel inwardly rectifying transmembrane" evidence="13">
    <location>
        <begin position="42"/>
        <end position="183"/>
    </location>
</feature>
<dbReference type="Pfam" id="PF01007">
    <property type="entry name" value="IRK"/>
    <property type="match status" value="1"/>
</dbReference>
<evidence type="ECO:0000259" key="13">
    <source>
        <dbReference type="Pfam" id="PF01007"/>
    </source>
</evidence>
<accession>A0A914X1S1</accession>
<evidence type="ECO:0000256" key="9">
    <source>
        <dbReference type="ARBA" id="ARBA00023136"/>
    </source>
</evidence>
<dbReference type="PANTHER" id="PTHR11767:SF61">
    <property type="entry name" value="IRK_C DOMAIN-CONTAINING PROTEIN"/>
    <property type="match status" value="1"/>
</dbReference>
<evidence type="ECO:0000256" key="6">
    <source>
        <dbReference type="ARBA" id="ARBA00022958"/>
    </source>
</evidence>
<keyword evidence="4 11" id="KW-0812">Transmembrane</keyword>
<keyword evidence="15" id="KW-1185">Reference proteome</keyword>
<keyword evidence="10 11" id="KW-0407">Ion channel</keyword>
<evidence type="ECO:0000256" key="4">
    <source>
        <dbReference type="ARBA" id="ARBA00022692"/>
    </source>
</evidence>
<dbReference type="GO" id="GO:0034765">
    <property type="term" value="P:regulation of monoatomic ion transmembrane transport"/>
    <property type="evidence" value="ECO:0007669"/>
    <property type="project" value="TreeGrafter"/>
</dbReference>